<dbReference type="AlphaFoldDB" id="A0A177HUJ1"/>
<dbReference type="InterPro" id="IPR017853">
    <property type="entry name" value="GH"/>
</dbReference>
<keyword evidence="3 6" id="KW-0326">Glycosidase</keyword>
<evidence type="ECO:0000259" key="5">
    <source>
        <dbReference type="Pfam" id="PF00933"/>
    </source>
</evidence>
<comment type="caution">
    <text evidence="6">The sequence shown here is derived from an EMBL/GenBank/DDBJ whole genome shotgun (WGS) entry which is preliminary data.</text>
</comment>
<dbReference type="PANTHER" id="PTHR30480">
    <property type="entry name" value="BETA-HEXOSAMINIDASE-RELATED"/>
    <property type="match status" value="1"/>
</dbReference>
<organism evidence="6 7">
    <name type="scientific">Streptomyces jeddahensis</name>
    <dbReference type="NCBI Taxonomy" id="1716141"/>
    <lineage>
        <taxon>Bacteria</taxon>
        <taxon>Bacillati</taxon>
        <taxon>Actinomycetota</taxon>
        <taxon>Actinomycetes</taxon>
        <taxon>Kitasatosporales</taxon>
        <taxon>Streptomycetaceae</taxon>
        <taxon>Streptomyces</taxon>
    </lineage>
</organism>
<protein>
    <submittedName>
        <fullName evidence="6">Beta-hexosaminidase</fullName>
        <ecNumber evidence="6">3.2.1.52</ecNumber>
    </submittedName>
</protein>
<evidence type="ECO:0000256" key="4">
    <source>
        <dbReference type="SAM" id="MobiDB-lite"/>
    </source>
</evidence>
<evidence type="ECO:0000313" key="7">
    <source>
        <dbReference type="Proteomes" id="UP000077381"/>
    </source>
</evidence>
<dbReference type="PATRIC" id="fig|1716141.3.peg.2179"/>
<dbReference type="EC" id="3.2.1.52" evidence="6"/>
<dbReference type="InterPro" id="IPR036962">
    <property type="entry name" value="Glyco_hydro_3_N_sf"/>
</dbReference>
<reference evidence="6 7" key="1">
    <citation type="submission" date="2015-12" db="EMBL/GenBank/DDBJ databases">
        <title>Genome sequence of Streptomyces sp. G25.</title>
        <authorList>
            <person name="Poehlein A."/>
            <person name="Roettig A."/>
            <person name="Hiessl S."/>
            <person name="Hauschild P."/>
            <person name="Schauer J."/>
            <person name="Madkour M.H."/>
            <person name="Al-Ansari A.M."/>
            <person name="Almakishah N.H."/>
            <person name="Steinbuechel A."/>
            <person name="Daniel R."/>
        </authorList>
    </citation>
    <scope>NUCLEOTIDE SEQUENCE [LARGE SCALE GENOMIC DNA]</scope>
    <source>
        <strain evidence="7">G25(2015)</strain>
    </source>
</reference>
<dbReference type="GO" id="GO:0004563">
    <property type="term" value="F:beta-N-acetylhexosaminidase activity"/>
    <property type="evidence" value="ECO:0007669"/>
    <property type="project" value="UniProtKB-EC"/>
</dbReference>
<keyword evidence="7" id="KW-1185">Reference proteome</keyword>
<evidence type="ECO:0000256" key="1">
    <source>
        <dbReference type="ARBA" id="ARBA00005336"/>
    </source>
</evidence>
<dbReference type="InterPro" id="IPR050226">
    <property type="entry name" value="NagZ_Beta-hexosaminidase"/>
</dbReference>
<dbReference type="GO" id="GO:0009254">
    <property type="term" value="P:peptidoglycan turnover"/>
    <property type="evidence" value="ECO:0007669"/>
    <property type="project" value="TreeGrafter"/>
</dbReference>
<dbReference type="Gene3D" id="3.20.20.300">
    <property type="entry name" value="Glycoside hydrolase, family 3, N-terminal domain"/>
    <property type="match status" value="1"/>
</dbReference>
<evidence type="ECO:0000256" key="2">
    <source>
        <dbReference type="ARBA" id="ARBA00022801"/>
    </source>
</evidence>
<gene>
    <name evidence="6" type="primary">nagZ_1</name>
    <name evidence="6" type="ORF">STSP_20760</name>
</gene>
<dbReference type="PANTHER" id="PTHR30480:SF16">
    <property type="entry name" value="GLYCOSIDE HYDROLASE FAMILY 3 DOMAIN PROTEIN"/>
    <property type="match status" value="1"/>
</dbReference>
<dbReference type="InterPro" id="IPR001764">
    <property type="entry name" value="Glyco_hydro_3_N"/>
</dbReference>
<feature type="region of interest" description="Disordered" evidence="4">
    <location>
        <begin position="1"/>
        <end position="25"/>
    </location>
</feature>
<dbReference type="Proteomes" id="UP000077381">
    <property type="component" value="Unassembled WGS sequence"/>
</dbReference>
<accession>A0A177HUJ1</accession>
<dbReference type="EMBL" id="LOHS01000061">
    <property type="protein sequence ID" value="OAH14565.1"/>
    <property type="molecule type" value="Genomic_DNA"/>
</dbReference>
<feature type="domain" description="Glycoside hydrolase family 3 N-terminal" evidence="5">
    <location>
        <begin position="96"/>
        <end position="389"/>
    </location>
</feature>
<proteinExistence type="inferred from homology"/>
<dbReference type="GO" id="GO:0005975">
    <property type="term" value="P:carbohydrate metabolic process"/>
    <property type="evidence" value="ECO:0007669"/>
    <property type="project" value="InterPro"/>
</dbReference>
<dbReference type="STRING" id="1716141.STSP_20760"/>
<evidence type="ECO:0000313" key="6">
    <source>
        <dbReference type="EMBL" id="OAH14565.1"/>
    </source>
</evidence>
<name>A0A177HUJ1_9ACTN</name>
<dbReference type="Pfam" id="PF00933">
    <property type="entry name" value="Glyco_hydro_3"/>
    <property type="match status" value="1"/>
</dbReference>
<keyword evidence="2 6" id="KW-0378">Hydrolase</keyword>
<evidence type="ECO:0000256" key="3">
    <source>
        <dbReference type="ARBA" id="ARBA00023295"/>
    </source>
</evidence>
<sequence length="548" mass="56968">MPLTAVGSTAHHAPADAHVGAASSPGGLIRPSRPALLNQSSIQMLTFGSSIQKMPRVTPSEHGLARPGLPTDLDEAVHRCLVAGFDGTMTVPDTLKRLIDRGLGGVILFTRNVRDAEQVRRLTDTLRAFRPDVLVAIDNEGGGIGHLVGAGAPEVPGSWALGVVDDTRLTARCADALAGHLASLGITASYAPVADLQHQPRNPIVRTRSFGADPDLVSRHLRAWITATEARGIASCAKHFPGHGGTVTDSHHETAVDPRPYDELDLGPFRAAVAAGVPMLMSAHVVFPALDPDRPATLSPRILSGLLRDELGFDGVLVSDALEMKAIADRYGEAAGARLALAAGADQVIVAVPDLGTTLACRDAVCEALGSGALPAERVARAAARVRRLAERYATPAAAVADWDGAAGLEAARLAVRSRPGPGPVRGAHVVDLFPPPHPALNWGGEDLLTELGAVDPTATGTTVAGQPDDPAALAAAVLRRAKGVPLVVATYDAGLHPWQVHVRDTLLAARPDAVRVSTGMPEDRDVLCSYGRGRANLRALAEALTGA</sequence>
<comment type="similarity">
    <text evidence="1">Belongs to the glycosyl hydrolase 3 family.</text>
</comment>
<dbReference type="SUPFAM" id="SSF51445">
    <property type="entry name" value="(Trans)glycosidases"/>
    <property type="match status" value="1"/>
</dbReference>